<feature type="repeat" description="WD" evidence="3">
    <location>
        <begin position="129"/>
        <end position="151"/>
    </location>
</feature>
<keyword evidence="5" id="KW-1185">Reference proteome</keyword>
<dbReference type="InterPro" id="IPR036322">
    <property type="entry name" value="WD40_repeat_dom_sf"/>
</dbReference>
<evidence type="ECO:0000256" key="2">
    <source>
        <dbReference type="ARBA" id="ARBA00022737"/>
    </source>
</evidence>
<proteinExistence type="predicted"/>
<dbReference type="Proteomes" id="UP000268350">
    <property type="component" value="Unassembled WGS sequence"/>
</dbReference>
<gene>
    <name evidence="4" type="ORF">DGUA_6G008099</name>
</gene>
<accession>A0A3B0J665</accession>
<dbReference type="InterPro" id="IPR001680">
    <property type="entry name" value="WD40_rpt"/>
</dbReference>
<evidence type="ECO:0000313" key="5">
    <source>
        <dbReference type="Proteomes" id="UP000268350"/>
    </source>
</evidence>
<dbReference type="InterPro" id="IPR015943">
    <property type="entry name" value="WD40/YVTN_repeat-like_dom_sf"/>
</dbReference>
<dbReference type="PANTHER" id="PTHR10971">
    <property type="entry name" value="MRNA EXPORT FACTOR AND BUB3"/>
    <property type="match status" value="1"/>
</dbReference>
<dbReference type="Pfam" id="PF00400">
    <property type="entry name" value="WD40"/>
    <property type="match status" value="2"/>
</dbReference>
<dbReference type="PROSITE" id="PS00678">
    <property type="entry name" value="WD_REPEATS_1"/>
    <property type="match status" value="1"/>
</dbReference>
<dbReference type="PROSITE" id="PS50082">
    <property type="entry name" value="WD_REPEATS_2"/>
    <property type="match status" value="1"/>
</dbReference>
<name>A0A3B0J665_DROGU</name>
<evidence type="ECO:0000313" key="4">
    <source>
        <dbReference type="EMBL" id="SPP77417.1"/>
    </source>
</evidence>
<dbReference type="STRING" id="7266.A0A3B0J665"/>
<keyword evidence="1 3" id="KW-0853">WD repeat</keyword>
<dbReference type="Gene3D" id="2.130.10.10">
    <property type="entry name" value="YVTN repeat-like/Quinoprotein amine dehydrogenase"/>
    <property type="match status" value="1"/>
</dbReference>
<protein>
    <submittedName>
        <fullName evidence="4">Blast:Tetratricopeptide repeat protein 27</fullName>
    </submittedName>
</protein>
<dbReference type="AlphaFoldDB" id="A0A3B0J665"/>
<dbReference type="SUPFAM" id="SSF50978">
    <property type="entry name" value="WD40 repeat-like"/>
    <property type="match status" value="1"/>
</dbReference>
<dbReference type="OMA" id="CLWKYNY"/>
<dbReference type="SMART" id="SM00320">
    <property type="entry name" value="WD40"/>
    <property type="match status" value="3"/>
</dbReference>
<organism evidence="4 5">
    <name type="scientific">Drosophila guanche</name>
    <name type="common">Fruit fly</name>
    <dbReference type="NCBI Taxonomy" id="7266"/>
    <lineage>
        <taxon>Eukaryota</taxon>
        <taxon>Metazoa</taxon>
        <taxon>Ecdysozoa</taxon>
        <taxon>Arthropoda</taxon>
        <taxon>Hexapoda</taxon>
        <taxon>Insecta</taxon>
        <taxon>Pterygota</taxon>
        <taxon>Neoptera</taxon>
        <taxon>Endopterygota</taxon>
        <taxon>Diptera</taxon>
        <taxon>Brachycera</taxon>
        <taxon>Muscomorpha</taxon>
        <taxon>Ephydroidea</taxon>
        <taxon>Drosophilidae</taxon>
        <taxon>Drosophila</taxon>
        <taxon>Sophophora</taxon>
    </lineage>
</organism>
<keyword evidence="2" id="KW-0677">Repeat</keyword>
<dbReference type="InterPro" id="IPR019775">
    <property type="entry name" value="WD40_repeat_CS"/>
</dbReference>
<sequence>MDKPQLIEHLNASVNYTVYDTKWIPLSAKFVVLGSKANSQGVMDIYELNEGELVKVKTVEKKVAFKCGTFGASSLRNRHIAIGDFEGRLQVLDMERPELPVYNVKAHTGIINTIDAIGGNQVDCGAPEIVTGSRDGAVKVWDIRQGQSPVVDISPPPQMGDGINQKSARRDCWAVAFGNTFNSEERIVAAGYDNGDLKLFDLRSLSVRWEATMKNGICGLEFDRRDIPMNKLAVTTLEGGLLIYDMRYQHPTKGFSYVEERNAGRSVGTNGVISGPKATVWVARHLPQNRDIFLTGGGTGSIRLWQYEYPDKRVVEDADGEKTGVAGTLHMVSAATLSSQPVHCFDWHPDKLGLAVCGAFDQSVRVLITTKLNVL</sequence>
<evidence type="ECO:0000256" key="3">
    <source>
        <dbReference type="PROSITE-ProRule" id="PRU00221"/>
    </source>
</evidence>
<evidence type="ECO:0000256" key="1">
    <source>
        <dbReference type="ARBA" id="ARBA00022574"/>
    </source>
</evidence>
<dbReference type="EMBL" id="OUUW01000002">
    <property type="protein sequence ID" value="SPP77417.1"/>
    <property type="molecule type" value="Genomic_DNA"/>
</dbReference>
<reference evidence="5" key="1">
    <citation type="submission" date="2018-01" db="EMBL/GenBank/DDBJ databases">
        <authorList>
            <person name="Alioto T."/>
            <person name="Alioto T."/>
        </authorList>
    </citation>
    <scope>NUCLEOTIDE SEQUENCE [LARGE SCALE GENOMIC DNA]</scope>
</reference>
<dbReference type="OrthoDB" id="10248252at2759"/>